<dbReference type="Proteomes" id="UP000585474">
    <property type="component" value="Unassembled WGS sequence"/>
</dbReference>
<name>A0A7J0H8W4_9ERIC</name>
<dbReference type="EMBL" id="BJWL01000028">
    <property type="protein sequence ID" value="GFZ19516.1"/>
    <property type="molecule type" value="Genomic_DNA"/>
</dbReference>
<feature type="region of interest" description="Disordered" evidence="1">
    <location>
        <begin position="121"/>
        <end position="163"/>
    </location>
</feature>
<keyword evidence="3" id="KW-1185">Reference proteome</keyword>
<gene>
    <name evidence="2" type="ORF">Acr_28g0002210</name>
</gene>
<proteinExistence type="predicted"/>
<comment type="caution">
    <text evidence="2">The sequence shown here is derived from an EMBL/GenBank/DDBJ whole genome shotgun (WGS) entry which is preliminary data.</text>
</comment>
<reference evidence="2 3" key="1">
    <citation type="submission" date="2019-07" db="EMBL/GenBank/DDBJ databases">
        <title>De Novo Assembly of kiwifruit Actinidia rufa.</title>
        <authorList>
            <person name="Sugita-Konishi S."/>
            <person name="Sato K."/>
            <person name="Mori E."/>
            <person name="Abe Y."/>
            <person name="Kisaki G."/>
            <person name="Hamano K."/>
            <person name="Suezawa K."/>
            <person name="Otani M."/>
            <person name="Fukuda T."/>
            <person name="Manabe T."/>
            <person name="Gomi K."/>
            <person name="Tabuchi M."/>
            <person name="Akimitsu K."/>
            <person name="Kataoka I."/>
        </authorList>
    </citation>
    <scope>NUCLEOTIDE SEQUENCE [LARGE SCALE GENOMIC DNA]</scope>
    <source>
        <strain evidence="3">cv. Fuchu</strain>
    </source>
</reference>
<feature type="region of interest" description="Disordered" evidence="1">
    <location>
        <begin position="66"/>
        <end position="95"/>
    </location>
</feature>
<evidence type="ECO:0000256" key="1">
    <source>
        <dbReference type="SAM" id="MobiDB-lite"/>
    </source>
</evidence>
<organism evidence="2 3">
    <name type="scientific">Actinidia rufa</name>
    <dbReference type="NCBI Taxonomy" id="165716"/>
    <lineage>
        <taxon>Eukaryota</taxon>
        <taxon>Viridiplantae</taxon>
        <taxon>Streptophyta</taxon>
        <taxon>Embryophyta</taxon>
        <taxon>Tracheophyta</taxon>
        <taxon>Spermatophyta</taxon>
        <taxon>Magnoliopsida</taxon>
        <taxon>eudicotyledons</taxon>
        <taxon>Gunneridae</taxon>
        <taxon>Pentapetalae</taxon>
        <taxon>asterids</taxon>
        <taxon>Ericales</taxon>
        <taxon>Actinidiaceae</taxon>
        <taxon>Actinidia</taxon>
    </lineage>
</organism>
<accession>A0A7J0H8W4</accession>
<feature type="compositionally biased region" description="Polar residues" evidence="1">
    <location>
        <begin position="84"/>
        <end position="95"/>
    </location>
</feature>
<feature type="compositionally biased region" description="Gly residues" evidence="1">
    <location>
        <begin position="124"/>
        <end position="163"/>
    </location>
</feature>
<protein>
    <submittedName>
        <fullName evidence="2">Uncharacterized protein</fullName>
    </submittedName>
</protein>
<sequence>MLTRLSRPPAYETIKGCVAVLGGGGHLNFQYRLDNRQSLNGVDQGGPVAGGWLGSDRTSWSRIAKSRRARTDSGARLQWGWGNPQPSRWSFPASTQKRQFMVRERRGRGVRDLPEVVWRWLDSSGGGGGGGDGGGGGGGGGGGDGGGGGGGGGGGDGGGGGGG</sequence>
<evidence type="ECO:0000313" key="3">
    <source>
        <dbReference type="Proteomes" id="UP000585474"/>
    </source>
</evidence>
<dbReference type="AlphaFoldDB" id="A0A7J0H8W4"/>
<evidence type="ECO:0000313" key="2">
    <source>
        <dbReference type="EMBL" id="GFZ19516.1"/>
    </source>
</evidence>